<keyword evidence="8" id="KW-0732">Signal</keyword>
<feature type="transmembrane region" description="Helical" evidence="7">
    <location>
        <begin position="254"/>
        <end position="277"/>
    </location>
</feature>
<comment type="domain">
    <text evidence="7">The DHHC domain is required for palmitoyltransferase activity.</text>
</comment>
<feature type="chain" id="PRO_5023923809" description="Palmitoyltransferase" evidence="8">
    <location>
        <begin position="29"/>
        <end position="330"/>
    </location>
</feature>
<evidence type="ECO:0000313" key="10">
    <source>
        <dbReference type="EMBL" id="GAT93472.1"/>
    </source>
</evidence>
<evidence type="ECO:0000256" key="3">
    <source>
        <dbReference type="ARBA" id="ARBA00022692"/>
    </source>
</evidence>
<protein>
    <recommendedName>
        <fullName evidence="7">Palmitoyltransferase</fullName>
        <ecNumber evidence="7">2.3.1.225</ecNumber>
    </recommendedName>
</protein>
<dbReference type="VEuPathDB" id="AmoebaDB:EHI7A_082010"/>
<gene>
    <name evidence="10" type="ORF">CL6EHI_131240</name>
</gene>
<sequence length="330" mass="38638">MNWSIIFLCICIIALLILTLCLIEQGNGLENNSILGKTYQFLVSDDGLVRYVRLLFGGKQWGMIKNFYNKILYKKSHLLQIVYLAMIGVCDVLLIRDVFHSLPQEYFIFFHINLILTIIFFFIASVSNPGYINQYNVKEYIKKYPFDNIIFYRRKCSTCLLMKPSRSHHCNICNRCIAKYEHHCCWINNCIGELNCRYFIIFLIVTTMLCYHSCFLSFSVVSKVITQYDLLNIDSYHLTNEQSLTILFNETGSALFVGLFSLFSGVILSLFTLYHIIMISRGITTNEKFKWKMLQSRDSTIQYKNKYDLGVIENIFCVLVPSRKPQYTFK</sequence>
<dbReference type="EC" id="2.3.1.225" evidence="7"/>
<feature type="domain" description="Palmitoyltransferase DHHC" evidence="9">
    <location>
        <begin position="153"/>
        <end position="292"/>
    </location>
</feature>
<keyword evidence="6 7" id="KW-0012">Acyltransferase</keyword>
<organism evidence="10 11">
    <name type="scientific">Entamoeba histolytica</name>
    <dbReference type="NCBI Taxonomy" id="5759"/>
    <lineage>
        <taxon>Eukaryota</taxon>
        <taxon>Amoebozoa</taxon>
        <taxon>Evosea</taxon>
        <taxon>Archamoebae</taxon>
        <taxon>Mastigamoebida</taxon>
        <taxon>Entamoebidae</taxon>
        <taxon>Entamoeba</taxon>
    </lineage>
</organism>
<dbReference type="OMA" id="YRIPYIR"/>
<evidence type="ECO:0000313" key="11">
    <source>
        <dbReference type="Proteomes" id="UP000078387"/>
    </source>
</evidence>
<dbReference type="AlphaFoldDB" id="A0A5K1UGZ4"/>
<dbReference type="VEuPathDB" id="AmoebaDB:EHI8A_083820"/>
<dbReference type="VEuPathDB" id="AmoebaDB:EHI5A_070290"/>
<dbReference type="EMBL" id="BDEQ01000001">
    <property type="protein sequence ID" value="GAT93472.1"/>
    <property type="molecule type" value="Genomic_DNA"/>
</dbReference>
<evidence type="ECO:0000259" key="9">
    <source>
        <dbReference type="Pfam" id="PF01529"/>
    </source>
</evidence>
<dbReference type="InterPro" id="IPR001594">
    <property type="entry name" value="Palmitoyltrfase_DHHC"/>
</dbReference>
<comment type="caution">
    <text evidence="10">The sequence shown here is derived from an EMBL/GenBank/DDBJ whole genome shotgun (WGS) entry which is preliminary data.</text>
</comment>
<evidence type="ECO:0000256" key="6">
    <source>
        <dbReference type="ARBA" id="ARBA00023315"/>
    </source>
</evidence>
<name>A0A5K1UGZ4_ENTHI</name>
<dbReference type="VEuPathDB" id="AmoebaDB:KM1_153410"/>
<evidence type="ECO:0000256" key="8">
    <source>
        <dbReference type="SAM" id="SignalP"/>
    </source>
</evidence>
<comment type="catalytic activity">
    <reaction evidence="7">
        <text>L-cysteinyl-[protein] + hexadecanoyl-CoA = S-hexadecanoyl-L-cysteinyl-[protein] + CoA</text>
        <dbReference type="Rhea" id="RHEA:36683"/>
        <dbReference type="Rhea" id="RHEA-COMP:10131"/>
        <dbReference type="Rhea" id="RHEA-COMP:11032"/>
        <dbReference type="ChEBI" id="CHEBI:29950"/>
        <dbReference type="ChEBI" id="CHEBI:57287"/>
        <dbReference type="ChEBI" id="CHEBI:57379"/>
        <dbReference type="ChEBI" id="CHEBI:74151"/>
        <dbReference type="EC" id="2.3.1.225"/>
    </reaction>
</comment>
<dbReference type="PANTHER" id="PTHR12246">
    <property type="entry name" value="PALMITOYLTRANSFERASE ZDHHC16"/>
    <property type="match status" value="1"/>
</dbReference>
<feature type="transmembrane region" description="Helical" evidence="7">
    <location>
        <begin position="77"/>
        <end position="95"/>
    </location>
</feature>
<proteinExistence type="inferred from homology"/>
<evidence type="ECO:0000256" key="5">
    <source>
        <dbReference type="ARBA" id="ARBA00023136"/>
    </source>
</evidence>
<dbReference type="PROSITE" id="PS50216">
    <property type="entry name" value="DHHC"/>
    <property type="match status" value="1"/>
</dbReference>
<keyword evidence="5 7" id="KW-0472">Membrane</keyword>
<dbReference type="VEuPathDB" id="AmoebaDB:EHI_131240"/>
<evidence type="ECO:0000256" key="7">
    <source>
        <dbReference type="RuleBase" id="RU079119"/>
    </source>
</evidence>
<evidence type="ECO:0000256" key="2">
    <source>
        <dbReference type="ARBA" id="ARBA00022679"/>
    </source>
</evidence>
<evidence type="ECO:0000256" key="4">
    <source>
        <dbReference type="ARBA" id="ARBA00022989"/>
    </source>
</evidence>
<dbReference type="GO" id="GO:0016020">
    <property type="term" value="C:membrane"/>
    <property type="evidence" value="ECO:0007669"/>
    <property type="project" value="UniProtKB-SubCell"/>
</dbReference>
<feature type="signal peptide" evidence="8">
    <location>
        <begin position="1"/>
        <end position="28"/>
    </location>
</feature>
<feature type="transmembrane region" description="Helical" evidence="7">
    <location>
        <begin position="107"/>
        <end position="126"/>
    </location>
</feature>
<comment type="similarity">
    <text evidence="7">Belongs to the DHHC palmitoyltransferase family.</text>
</comment>
<accession>A0A5K1UGZ4</accession>
<keyword evidence="4 7" id="KW-1133">Transmembrane helix</keyword>
<dbReference type="Proteomes" id="UP000078387">
    <property type="component" value="Unassembled WGS sequence"/>
</dbReference>
<reference evidence="10 11" key="1">
    <citation type="submission" date="2016-05" db="EMBL/GenBank/DDBJ databases">
        <title>First whole genome sequencing of Entamoeba histolytica HM1:IMSS-clone-6.</title>
        <authorList>
            <person name="Mukherjee Avik.K."/>
            <person name="Izumyama S."/>
            <person name="Nakada-Tsukui K."/>
            <person name="Nozaki T."/>
        </authorList>
    </citation>
    <scope>NUCLEOTIDE SEQUENCE [LARGE SCALE GENOMIC DNA]</scope>
    <source>
        <strain evidence="10 11">HM1:IMSS clone 6</strain>
    </source>
</reference>
<feature type="transmembrane region" description="Helical" evidence="7">
    <location>
        <begin position="198"/>
        <end position="221"/>
    </location>
</feature>
<evidence type="ECO:0000256" key="1">
    <source>
        <dbReference type="ARBA" id="ARBA00004141"/>
    </source>
</evidence>
<keyword evidence="3 7" id="KW-0812">Transmembrane</keyword>
<comment type="subcellular location">
    <subcellularLocation>
        <location evidence="1">Membrane</location>
        <topology evidence="1">Multi-pass membrane protein</topology>
    </subcellularLocation>
</comment>
<dbReference type="GO" id="GO:0019706">
    <property type="term" value="F:protein-cysteine S-palmitoyltransferase activity"/>
    <property type="evidence" value="ECO:0007669"/>
    <property type="project" value="UniProtKB-EC"/>
</dbReference>
<keyword evidence="2 7" id="KW-0808">Transferase</keyword>
<dbReference type="InterPro" id="IPR039859">
    <property type="entry name" value="PFA4/ZDH16/20/ERF2-like"/>
</dbReference>
<dbReference type="Pfam" id="PF01529">
    <property type="entry name" value="DHHC"/>
    <property type="match status" value="1"/>
</dbReference>